<comment type="miscellaneous">
    <text evidence="15">In the RecBCD complex, RecB has a slow 3'-5' helicase, an exonuclease activity and loads RecA onto ssDNA, RecD has a fast 5'-3' helicase activity, while RecC stimulates the ATPase and processivity of the RecB helicase and contributes to recognition of the Chi site.</text>
</comment>
<evidence type="ECO:0000256" key="15">
    <source>
        <dbReference type="HAMAP-Rule" id="MF_01485"/>
    </source>
</evidence>
<dbReference type="Gene3D" id="1.10.486.10">
    <property type="entry name" value="PCRA, domain 4"/>
    <property type="match status" value="1"/>
</dbReference>
<dbReference type="InterPro" id="IPR014016">
    <property type="entry name" value="UvrD-like_ATP-bd"/>
</dbReference>
<feature type="domain" description="UvrD-like helicase ATP-binding" evidence="17">
    <location>
        <begin position="6"/>
        <end position="537"/>
    </location>
</feature>
<evidence type="ECO:0000256" key="9">
    <source>
        <dbReference type="ARBA" id="ARBA00022842"/>
    </source>
</evidence>
<evidence type="ECO:0000256" key="16">
    <source>
        <dbReference type="PROSITE-ProRule" id="PRU00560"/>
    </source>
</evidence>
<evidence type="ECO:0000256" key="12">
    <source>
        <dbReference type="ARBA" id="ARBA00023235"/>
    </source>
</evidence>
<evidence type="ECO:0000256" key="3">
    <source>
        <dbReference type="ARBA" id="ARBA00022741"/>
    </source>
</evidence>
<accession>A0ABY6F4L3</accession>
<comment type="domain">
    <text evidence="15">The C-terminal domain has nuclease activity and interacts with RecD. It interacts with RecA, facilitating its loading onto ssDNA.</text>
</comment>
<comment type="function">
    <text evidence="15">A helicase/nuclease that prepares dsDNA breaks (DSB) for recombinational DNA repair. Binds to DSBs and unwinds DNA via a highly rapid and processive ATP-dependent bidirectional helicase activity. Unwinds dsDNA until it encounters a Chi (crossover hotspot instigator) sequence from the 3' direction. Cuts ssDNA a few nucleotides 3' to the Chi site. The properties and activities of the enzyme are changed at Chi. The Chi-altered holoenzyme produces a long 3'-ssDNA overhang and facilitates RecA-binding to the ssDNA for homologous DNA recombination and repair. Holoenzyme degrades any linearized DNA that is unable to undergo homologous recombination. In the holoenzyme this subunit contributes ATPase, 3'-5' helicase, exonuclease activity and loads RecA onto ssDNA.</text>
</comment>
<dbReference type="PANTHER" id="PTHR11070">
    <property type="entry name" value="UVRD / RECB / PCRA DNA HELICASE FAMILY MEMBER"/>
    <property type="match status" value="1"/>
</dbReference>
<keyword evidence="2 15" id="KW-0479">Metal-binding</keyword>
<feature type="domain" description="UvrD-like helicase C-terminal" evidence="18">
    <location>
        <begin position="569"/>
        <end position="845"/>
    </location>
</feature>
<feature type="region of interest" description="Nuclease activity, interacts with RecD and RecA" evidence="15">
    <location>
        <begin position="998"/>
        <end position="1295"/>
    </location>
</feature>
<evidence type="ECO:0000256" key="7">
    <source>
        <dbReference type="ARBA" id="ARBA00022839"/>
    </source>
</evidence>
<feature type="binding site" evidence="16">
    <location>
        <begin position="27"/>
        <end position="34"/>
    </location>
    <ligand>
        <name>ATP</name>
        <dbReference type="ChEBI" id="CHEBI:30616"/>
    </ligand>
</feature>
<dbReference type="PROSITE" id="PS51198">
    <property type="entry name" value="UVRD_HELICASE_ATP_BIND"/>
    <property type="match status" value="1"/>
</dbReference>
<protein>
    <recommendedName>
        <fullName evidence="15">RecBCD enzyme subunit RecB</fullName>
        <ecNumber evidence="15">3.1.11.5</ecNumber>
        <ecNumber evidence="15">5.6.2.4</ecNumber>
    </recommendedName>
    <alternativeName>
        <fullName evidence="15">DNA 3'-5' helicase subunit RecB</fullName>
    </alternativeName>
    <alternativeName>
        <fullName evidence="15">Exonuclease V subunit RecB</fullName>
        <shortName evidence="15">ExoV subunit RecB</shortName>
    </alternativeName>
    <alternativeName>
        <fullName evidence="15">Helicase/nuclease RecBCD subunit RecB</fullName>
    </alternativeName>
</protein>
<dbReference type="InterPro" id="IPR011335">
    <property type="entry name" value="Restrct_endonuc-II-like"/>
</dbReference>
<dbReference type="PANTHER" id="PTHR11070:SF23">
    <property type="entry name" value="RECBCD ENZYME SUBUNIT RECB"/>
    <property type="match status" value="1"/>
</dbReference>
<dbReference type="InterPro" id="IPR014017">
    <property type="entry name" value="DNA_helicase_UvrD-like_C"/>
</dbReference>
<evidence type="ECO:0000256" key="6">
    <source>
        <dbReference type="ARBA" id="ARBA00022806"/>
    </source>
</evidence>
<gene>
    <name evidence="15" type="primary">recB</name>
    <name evidence="19" type="ORF">LU297_00600</name>
</gene>
<comment type="cofactor">
    <cofactor evidence="15">
        <name>Mg(2+)</name>
        <dbReference type="ChEBI" id="CHEBI:18420"/>
    </cofactor>
    <text evidence="15">Binds 1 Mg(2+) ion per subunit.</text>
</comment>
<keyword evidence="7 15" id="KW-0269">Exonuclease</keyword>
<evidence type="ECO:0000256" key="14">
    <source>
        <dbReference type="ARBA" id="ARBA00048988"/>
    </source>
</evidence>
<evidence type="ECO:0000259" key="18">
    <source>
        <dbReference type="PROSITE" id="PS51217"/>
    </source>
</evidence>
<dbReference type="InterPro" id="IPR004586">
    <property type="entry name" value="RecB"/>
</dbReference>
<dbReference type="InterPro" id="IPR011604">
    <property type="entry name" value="PDDEXK-like_dom_sf"/>
</dbReference>
<dbReference type="InterPro" id="IPR027417">
    <property type="entry name" value="P-loop_NTPase"/>
</dbReference>
<dbReference type="Gene3D" id="3.90.320.10">
    <property type="match status" value="1"/>
</dbReference>
<comment type="subunit">
    <text evidence="15">Heterotrimer of RecB, RecC and RecD. All subunits contribute to DNA-binding. Interacts with RecA.</text>
</comment>
<keyword evidence="9 15" id="KW-0460">Magnesium</keyword>
<dbReference type="EC" id="3.1.11.5" evidence="15"/>
<dbReference type="Gene3D" id="1.10.3170.10">
    <property type="entry name" value="Recbcd, chain B, domain 2"/>
    <property type="match status" value="1"/>
</dbReference>
<keyword evidence="3 15" id="KW-0547">Nucleotide-binding</keyword>
<dbReference type="EC" id="5.6.2.4" evidence="15"/>
<keyword evidence="6 15" id="KW-0347">Helicase</keyword>
<reference evidence="19" key="1">
    <citation type="submission" date="2021-12" db="EMBL/GenBank/DDBJ databases">
        <title>taxonomy of Moraxella sp. ZY201224.</title>
        <authorList>
            <person name="Li F."/>
        </authorList>
    </citation>
    <scope>NUCLEOTIDE SEQUENCE</scope>
    <source>
        <strain evidence="19">ZY201224</strain>
    </source>
</reference>
<comment type="catalytic activity">
    <reaction evidence="13 15">
        <text>Couples ATP hydrolysis with the unwinding of duplex DNA by translocating in the 3'-5' direction.</text>
        <dbReference type="EC" id="5.6.2.4"/>
    </reaction>
</comment>
<dbReference type="SUPFAM" id="SSF52540">
    <property type="entry name" value="P-loop containing nucleoside triphosphate hydrolases"/>
    <property type="match status" value="1"/>
</dbReference>
<dbReference type="Pfam" id="PF12705">
    <property type="entry name" value="PDDEXK_1"/>
    <property type="match status" value="1"/>
</dbReference>
<evidence type="ECO:0000256" key="5">
    <source>
        <dbReference type="ARBA" id="ARBA00022801"/>
    </source>
</evidence>
<evidence type="ECO:0000259" key="17">
    <source>
        <dbReference type="PROSITE" id="PS51198"/>
    </source>
</evidence>
<dbReference type="Gene3D" id="3.40.50.300">
    <property type="entry name" value="P-loop containing nucleotide triphosphate hydrolases"/>
    <property type="match status" value="2"/>
</dbReference>
<evidence type="ECO:0000256" key="2">
    <source>
        <dbReference type="ARBA" id="ARBA00022723"/>
    </source>
</evidence>
<keyword evidence="12 15" id="KW-0413">Isomerase</keyword>
<dbReference type="Pfam" id="PF00580">
    <property type="entry name" value="UvrD-helicase"/>
    <property type="match status" value="1"/>
</dbReference>
<evidence type="ECO:0000313" key="20">
    <source>
        <dbReference type="Proteomes" id="UP001063782"/>
    </source>
</evidence>
<evidence type="ECO:0000256" key="10">
    <source>
        <dbReference type="ARBA" id="ARBA00023125"/>
    </source>
</evidence>
<keyword evidence="11 15" id="KW-0234">DNA repair</keyword>
<evidence type="ECO:0000256" key="13">
    <source>
        <dbReference type="ARBA" id="ARBA00034617"/>
    </source>
</evidence>
<dbReference type="HAMAP" id="MF_01485">
    <property type="entry name" value="RecB"/>
    <property type="match status" value="1"/>
</dbReference>
<dbReference type="Pfam" id="PF13361">
    <property type="entry name" value="UvrD_C"/>
    <property type="match status" value="1"/>
</dbReference>
<organism evidence="19 20">
    <name type="scientific">Moraxella nasicaprae</name>
    <dbReference type="NCBI Taxonomy" id="2904122"/>
    <lineage>
        <taxon>Bacteria</taxon>
        <taxon>Pseudomonadati</taxon>
        <taxon>Pseudomonadota</taxon>
        <taxon>Gammaproteobacteria</taxon>
        <taxon>Moraxellales</taxon>
        <taxon>Moraxellaceae</taxon>
        <taxon>Moraxella</taxon>
    </lineage>
</organism>
<name>A0ABY6F4L3_9GAMM</name>
<keyword evidence="8 15" id="KW-0067">ATP-binding</keyword>
<dbReference type="InterPro" id="IPR038726">
    <property type="entry name" value="PDDEXK_AddAB-type"/>
</dbReference>
<comment type="domain">
    <text evidence="15">The N-terminal DNA-binding domain is a ssDNA-dependent ATPase and has ATP-dependent 3'-5' helicase function. This domain interacts with RecC.</text>
</comment>
<dbReference type="EMBL" id="CP089977">
    <property type="protein sequence ID" value="UXZ04988.1"/>
    <property type="molecule type" value="Genomic_DNA"/>
</dbReference>
<keyword evidence="1 15" id="KW-0540">Nuclease</keyword>
<dbReference type="PROSITE" id="PS51217">
    <property type="entry name" value="UVRD_HELICASE_CTER"/>
    <property type="match status" value="1"/>
</dbReference>
<comment type="similarity">
    <text evidence="15">Belongs to the helicase family. UvrD subfamily.</text>
</comment>
<feature type="binding site" evidence="15">
    <location>
        <position position="1201"/>
    </location>
    <ligand>
        <name>Mg(2+)</name>
        <dbReference type="ChEBI" id="CHEBI:18420"/>
    </ligand>
</feature>
<evidence type="ECO:0000256" key="1">
    <source>
        <dbReference type="ARBA" id="ARBA00022722"/>
    </source>
</evidence>
<keyword evidence="5 15" id="KW-0378">Hydrolase</keyword>
<feature type="active site" description="For nuclease activity" evidence="15">
    <location>
        <position position="1201"/>
    </location>
</feature>
<feature type="region of interest" description="DNA-binding and helicase activity, interacts with RecC" evidence="15">
    <location>
        <begin position="1"/>
        <end position="992"/>
    </location>
</feature>
<feature type="binding site" evidence="15">
    <location>
        <position position="1061"/>
    </location>
    <ligand>
        <name>Mg(2+)</name>
        <dbReference type="ChEBI" id="CHEBI:18420"/>
    </ligand>
</feature>
<keyword evidence="20" id="KW-1185">Reference proteome</keyword>
<keyword evidence="4 15" id="KW-0227">DNA damage</keyword>
<proteinExistence type="inferred from homology"/>
<dbReference type="CDD" id="cd22352">
    <property type="entry name" value="RecB_C-like"/>
    <property type="match status" value="1"/>
</dbReference>
<dbReference type="Proteomes" id="UP001063782">
    <property type="component" value="Chromosome"/>
</dbReference>
<evidence type="ECO:0000256" key="11">
    <source>
        <dbReference type="ARBA" id="ARBA00023204"/>
    </source>
</evidence>
<dbReference type="RefSeq" id="WP_263076489.1">
    <property type="nucleotide sequence ID" value="NZ_CP089977.1"/>
</dbReference>
<evidence type="ECO:0000313" key="19">
    <source>
        <dbReference type="EMBL" id="UXZ04988.1"/>
    </source>
</evidence>
<comment type="catalytic activity">
    <reaction evidence="14 15">
        <text>ATP + H2O = ADP + phosphate + H(+)</text>
        <dbReference type="Rhea" id="RHEA:13065"/>
        <dbReference type="ChEBI" id="CHEBI:15377"/>
        <dbReference type="ChEBI" id="CHEBI:15378"/>
        <dbReference type="ChEBI" id="CHEBI:30616"/>
        <dbReference type="ChEBI" id="CHEBI:43474"/>
        <dbReference type="ChEBI" id="CHEBI:456216"/>
        <dbReference type="EC" id="5.6.2.4"/>
    </reaction>
</comment>
<dbReference type="SUPFAM" id="SSF52980">
    <property type="entry name" value="Restriction endonuclease-like"/>
    <property type="match status" value="1"/>
</dbReference>
<dbReference type="InterPro" id="IPR000212">
    <property type="entry name" value="DNA_helicase_UvrD/REP"/>
</dbReference>
<feature type="binding site" evidence="15">
    <location>
        <position position="1188"/>
    </location>
    <ligand>
        <name>Mg(2+)</name>
        <dbReference type="ChEBI" id="CHEBI:18420"/>
    </ligand>
</feature>
<sequence>MMDKKTHTPTGIAALDCSLQGGYLIEASAGTGKTWTLTGIILRLLIEKKYSPERIVATTFTKAAAAEMQERILQRLQNFYALIRWLKSQQSHHQAWFDVKNLAQSLPQIENMASMAGVDGSDPIHLYLLSFLIQSGEKTLDETIRRTGLLLTTLDKLFVGTLDSLTQKWLKEFSAQIGHHSDVQISPDATRYTAAMIHDELRAKEVQLKLDNPLLYRLLLQQYPNLFGDVNTMMHRINQVLQFFSAPIDEVSPADVTLEDIQDILHDVGCVDFDGLQEFYDANHNIFLGISKKTANSLQENLPLWQTILDMVNQHGLDFVAHLSKQQHAFLADIKSWSDAEWKNVFNKKHDQSAKDRLIALLEEMATLAACPQMLLSVQEHYIRQLSYQIALTIKERLAGVLEAQKQTTFTLQMVRLNTALSVNPALAKHIRHHYPVALIDESQDVNGLQVELLEQVYLKDMLNYQLQMKRFDEIGGDQPKPQKGFLLLVGDPKQAIYRFRGGDVANYNLLKYYGEQQSGQSVLNRSLVLDTNRRSNRALIELLNVWFVDNGASGFANHANLGSEIYYRPISAFEETQRLSWQQNEQHDGVDYVGNSPLTVLHIAYEDKKEKYQLLAQHINAILQGEHYLAGRRVMPSDVAVLSKTNNELSKLQKELKKLNIPAIDAKDENVFMTQAGKDLYALMLAILQPNRTDYVGRWLVTPMMGLTLTQAMALLGVDDDEQMSDELPVGLDKLTLITYLKKAHDRWQKNGLAAALNEILLKNLSHEDVLILSVAQLGERYLSDLWQLIELIGTQNHLHESRLLAWYEQMMQQKPEELDETHKRAVLPSETGVHLMSIHKSKGLEFPIVYLLGLNKTPSENNTGFYPYSDEHFHRRISPNAGRGIQASYYADLDSKEGIDELRRLGYVGLTRASEQVFVVADDAYNKKDIEKKPLNQWLESMQAAYTLPARLSSVNQIELATCTRCADVFGQMSGDEQAIKYADWHQLLPQTKFAGVYQTSFTALVAHLNSLDKEQLAVVADYDELSVLSQADNEALIINPHEIRQSFIKGRFAGDFLHKVLQHAKRSNELSRVIDDFVKQLGLPSRYASLHAQAYLVGQSQDETEHHRLVAWLSQVMHANFISSGVSLAQIDEQAQRRELSFVLGMNDDFSVDKLNQAFAKHSDRALSLLDDGGVAYRYLRGEIDLVYEHQGRFYVVDYKSNHLGVLPSDYHEDSLSKAMDKSGYWLQAAIYQVALHRLLKLKIADYAGQESRYLGSVEYVFLRGIDPENPQMGRLKWQPPLPLILALDEIL</sequence>
<keyword evidence="10 15" id="KW-0238">DNA-binding</keyword>
<comment type="catalytic activity">
    <reaction evidence="15">
        <text>Exonucleolytic cleavage (in the presence of ATP) in either 5'- to 3'- or 3'- to 5'-direction to yield 5'-phosphooligonucleotides.</text>
        <dbReference type="EC" id="3.1.11.5"/>
    </reaction>
</comment>
<evidence type="ECO:0000256" key="8">
    <source>
        <dbReference type="ARBA" id="ARBA00022840"/>
    </source>
</evidence>
<evidence type="ECO:0000256" key="4">
    <source>
        <dbReference type="ARBA" id="ARBA00022763"/>
    </source>
</evidence>